<evidence type="ECO:0000313" key="2">
    <source>
        <dbReference type="EMBL" id="SEA11976.1"/>
    </source>
</evidence>
<comment type="similarity">
    <text evidence="1">Belongs to the phD/YefM antitoxin family.</text>
</comment>
<protein>
    <submittedName>
        <fullName evidence="2">Prevent-host-death family protein</fullName>
    </submittedName>
</protein>
<sequence>MQAVEVFSARDLRNHSGELLRQAELGNMSIITKHGKPSFLTIPFDENLLRYGVQRTLAVLFVQTQQMTLAQAARFAGLDLEAFIDLLGKSGVDAVNYPADEVDAELEHVLKP</sequence>
<evidence type="ECO:0000313" key="3">
    <source>
        <dbReference type="Proteomes" id="UP000199397"/>
    </source>
</evidence>
<dbReference type="Pfam" id="PF03683">
    <property type="entry name" value="UPF0175"/>
    <property type="match status" value="1"/>
</dbReference>
<evidence type="ECO:0000256" key="1">
    <source>
        <dbReference type="ARBA" id="ARBA00009981"/>
    </source>
</evidence>
<organism evidence="2 3">
    <name type="scientific">Thiothrix caldifontis</name>
    <dbReference type="NCBI Taxonomy" id="525918"/>
    <lineage>
        <taxon>Bacteria</taxon>
        <taxon>Pseudomonadati</taxon>
        <taxon>Pseudomonadota</taxon>
        <taxon>Gammaproteobacteria</taxon>
        <taxon>Thiotrichales</taxon>
        <taxon>Thiotrichaceae</taxon>
        <taxon>Thiothrix</taxon>
    </lineage>
</organism>
<dbReference type="NCBIfam" id="TIGR01552">
    <property type="entry name" value="phd_fam"/>
    <property type="match status" value="1"/>
</dbReference>
<keyword evidence="3" id="KW-1185">Reference proteome</keyword>
<dbReference type="OrthoDB" id="9134981at2"/>
<name>A0A1H3YKA8_9GAMM</name>
<dbReference type="InterPro" id="IPR005368">
    <property type="entry name" value="UPF0175"/>
</dbReference>
<gene>
    <name evidence="2" type="ORF">SAMN05660964_00959</name>
</gene>
<dbReference type="RefSeq" id="WP_093065925.1">
    <property type="nucleotide sequence ID" value="NZ_FNQP01000004.1"/>
</dbReference>
<dbReference type="STRING" id="525918.SAMN05660964_00959"/>
<dbReference type="Proteomes" id="UP000199397">
    <property type="component" value="Unassembled WGS sequence"/>
</dbReference>
<reference evidence="2 3" key="1">
    <citation type="submission" date="2016-10" db="EMBL/GenBank/DDBJ databases">
        <authorList>
            <person name="de Groot N.N."/>
        </authorList>
    </citation>
    <scope>NUCLEOTIDE SEQUENCE [LARGE SCALE GENOMIC DNA]</scope>
    <source>
        <strain evidence="2 3">DSM 21228</strain>
    </source>
</reference>
<dbReference type="InterPro" id="IPR036165">
    <property type="entry name" value="YefM-like_sf"/>
</dbReference>
<dbReference type="SUPFAM" id="SSF143120">
    <property type="entry name" value="YefM-like"/>
    <property type="match status" value="1"/>
</dbReference>
<dbReference type="EMBL" id="FNQP01000004">
    <property type="protein sequence ID" value="SEA11976.1"/>
    <property type="molecule type" value="Genomic_DNA"/>
</dbReference>
<proteinExistence type="inferred from homology"/>
<dbReference type="AlphaFoldDB" id="A0A1H3YKA8"/>
<accession>A0A1H3YKA8</accession>